<protein>
    <submittedName>
        <fullName evidence="1">CRISPR-associated protein, Csd1 family</fullName>
    </submittedName>
</protein>
<dbReference type="Proteomes" id="UP000003494">
    <property type="component" value="Unassembled WGS sequence"/>
</dbReference>
<sequence>MGLFQQALATYENNLDLVGEYEGDREPLAPVGHIVTNANLEVTIDKNGYFISVAERDSNLGKVIIPVTEKSASRTSGIAAHPLCDKVEYLTVMEGVANEKHQAFCEQLDAWRNSEWTDLKVEAVYQYISRQTLIPDLIKSGIVKIDKEGNVNKTCLDMLVIWRVLGAGDEPCVWKDIGLMKKYSCFAESIMKSKKEYCMVTGNYAKSANLHMRGVFSYKSQARLISSNDTDNFTYRGRFCTADEAMTVSYEASQKVHNALKWLITNQGVVIGKRSFLCWSPEGVKVPSLEKSVLDFFGIPDETSTEPSNYQKQLSDALWGYKTETKKLPASEVVIVEFDAAIPGRLAITAYREMATMDYFEHLVKWDQSCCWYFDLKEVIRAPSIESIVEFAYGNEQDRTGKGKIRIAEKVLKAQCDRLAHCRMGETFFPVDIVQSLEQRASSLIRYGRNTRRNLLSIACAVIRKYHIDHGGKEISMELDQMRCDRSYQFGRLLAVYEKIERDTYEQGTMREPSAIRLQSVYSRQPLHYAGELDRQMERAYFPRLKSNGIKIFYKNLIAQILEQIYESPKEEWNKPLGDTYLMGYYLQRKSLYSAKKNDEEVEG</sequence>
<dbReference type="HOGENOM" id="CLU_016417_0_0_9"/>
<dbReference type="RefSeq" id="WP_006905219.1">
    <property type="nucleotide sequence ID" value="NZ_GG665866.1"/>
</dbReference>
<dbReference type="eggNOG" id="COG5632">
    <property type="taxonomic scope" value="Bacteria"/>
</dbReference>
<keyword evidence="2" id="KW-1185">Reference proteome</keyword>
<dbReference type="AlphaFoldDB" id="C4G807"/>
<name>C4G807_9FIRM</name>
<dbReference type="InterPro" id="IPR010144">
    <property type="entry name" value="CRISPR-assoc_prot_Csd1-typ"/>
</dbReference>
<proteinExistence type="predicted"/>
<accession>C4G807</accession>
<gene>
    <name evidence="1" type="primary">csd1</name>
    <name evidence="1" type="ORF">GCWU000342_00173</name>
</gene>
<evidence type="ECO:0000313" key="1">
    <source>
        <dbReference type="EMBL" id="EEP28831.1"/>
    </source>
</evidence>
<dbReference type="NCBIfam" id="TIGR01863">
    <property type="entry name" value="cas_Csd1"/>
    <property type="match status" value="1"/>
</dbReference>
<dbReference type="EMBL" id="ACIP02000001">
    <property type="protein sequence ID" value="EEP28831.1"/>
    <property type="molecule type" value="Genomic_DNA"/>
</dbReference>
<dbReference type="Pfam" id="PF09709">
    <property type="entry name" value="Cas_Csd1"/>
    <property type="match status" value="1"/>
</dbReference>
<dbReference type="STRING" id="626523.GCWU000342_00173"/>
<comment type="caution">
    <text evidence="1">The sequence shown here is derived from an EMBL/GenBank/DDBJ whole genome shotgun (WGS) entry which is preliminary data.</text>
</comment>
<evidence type="ECO:0000313" key="2">
    <source>
        <dbReference type="Proteomes" id="UP000003494"/>
    </source>
</evidence>
<reference evidence="1" key="1">
    <citation type="submission" date="2009-04" db="EMBL/GenBank/DDBJ databases">
        <authorList>
            <person name="Weinstock G."/>
            <person name="Sodergren E."/>
            <person name="Clifton S."/>
            <person name="Fulton L."/>
            <person name="Fulton B."/>
            <person name="Courtney L."/>
            <person name="Fronick C."/>
            <person name="Harrison M."/>
            <person name="Strong C."/>
            <person name="Farmer C."/>
            <person name="Delahaunty K."/>
            <person name="Markovic C."/>
            <person name="Hall O."/>
            <person name="Minx P."/>
            <person name="Tomlinson C."/>
            <person name="Mitreva M."/>
            <person name="Nelson J."/>
            <person name="Hou S."/>
            <person name="Wollam A."/>
            <person name="Pepin K.H."/>
            <person name="Johnson M."/>
            <person name="Bhonagiri V."/>
            <person name="Nash W.E."/>
            <person name="Warren W."/>
            <person name="Chinwalla A."/>
            <person name="Mardis E.R."/>
            <person name="Wilson R.K."/>
        </authorList>
    </citation>
    <scope>NUCLEOTIDE SEQUENCE [LARGE SCALE GENOMIC DNA]</scope>
    <source>
        <strain evidence="1">DSM 14600</strain>
    </source>
</reference>
<organism evidence="1 2">
    <name type="scientific">Shuttleworthella satelles DSM 14600</name>
    <dbReference type="NCBI Taxonomy" id="626523"/>
    <lineage>
        <taxon>Bacteria</taxon>
        <taxon>Bacillati</taxon>
        <taxon>Bacillota</taxon>
        <taxon>Clostridia</taxon>
        <taxon>Lachnospirales</taxon>
        <taxon>Lachnospiraceae</taxon>
        <taxon>Shuttleworthella</taxon>
    </lineage>
</organism>